<dbReference type="Pfam" id="PF00005">
    <property type="entry name" value="ABC_tran"/>
    <property type="match status" value="1"/>
</dbReference>
<dbReference type="EMBL" id="AP019377">
    <property type="protein sequence ID" value="BBH93066.1"/>
    <property type="molecule type" value="Genomic_DNA"/>
</dbReference>
<accession>A0A455SZS1</accession>
<dbReference type="GO" id="GO:0005524">
    <property type="term" value="F:ATP binding"/>
    <property type="evidence" value="ECO:0007669"/>
    <property type="project" value="UniProtKB-KW"/>
</dbReference>
<dbReference type="Gene3D" id="3.40.50.300">
    <property type="entry name" value="P-loop containing nucleotide triphosphate hydrolases"/>
    <property type="match status" value="1"/>
</dbReference>
<feature type="domain" description="ABC transporter" evidence="4">
    <location>
        <begin position="20"/>
        <end position="268"/>
    </location>
</feature>
<dbReference type="InterPro" id="IPR003439">
    <property type="entry name" value="ABC_transporter-like_ATP-bd"/>
</dbReference>
<dbReference type="SMART" id="SM00382">
    <property type="entry name" value="AAA"/>
    <property type="match status" value="1"/>
</dbReference>
<dbReference type="PROSITE" id="PS50893">
    <property type="entry name" value="ABC_TRANSPORTER_2"/>
    <property type="match status" value="1"/>
</dbReference>
<protein>
    <submittedName>
        <fullName evidence="5">ABC transporter ATP-binding protein</fullName>
    </submittedName>
</protein>
<proteinExistence type="predicted"/>
<dbReference type="AlphaFoldDB" id="A0A455SZS1"/>
<evidence type="ECO:0000259" key="4">
    <source>
        <dbReference type="PROSITE" id="PS50893"/>
    </source>
</evidence>
<dbReference type="InterPro" id="IPR051120">
    <property type="entry name" value="ABC_AA/LPS_Transport"/>
</dbReference>
<keyword evidence="1" id="KW-0813">Transport</keyword>
<organism evidence="5">
    <name type="scientific">Thermogemmatispora argillosa</name>
    <dbReference type="NCBI Taxonomy" id="2045280"/>
    <lineage>
        <taxon>Bacteria</taxon>
        <taxon>Bacillati</taxon>
        <taxon>Chloroflexota</taxon>
        <taxon>Ktedonobacteria</taxon>
        <taxon>Thermogemmatisporales</taxon>
        <taxon>Thermogemmatisporaceae</taxon>
        <taxon>Thermogemmatispora</taxon>
    </lineage>
</organism>
<reference evidence="5" key="1">
    <citation type="submission" date="2018-12" db="EMBL/GenBank/DDBJ databases">
        <title>Novel natural products biosynthetic potential of the class Ktedonobacteria.</title>
        <authorList>
            <person name="Zheng Y."/>
            <person name="Saitou A."/>
            <person name="Wang C.M."/>
            <person name="Toyoda A."/>
            <person name="Minakuchi Y."/>
            <person name="Sekiguchi Y."/>
            <person name="Ueda K."/>
            <person name="Takano H."/>
            <person name="Sakai Y."/>
            <person name="Yokota A."/>
            <person name="Yabe S."/>
        </authorList>
    </citation>
    <scope>NUCLEOTIDE SEQUENCE</scope>
    <source>
        <strain evidence="5">A3-2</strain>
    </source>
</reference>
<dbReference type="InterPro" id="IPR003593">
    <property type="entry name" value="AAA+_ATPase"/>
</dbReference>
<dbReference type="PANTHER" id="PTHR45772:SF4">
    <property type="entry name" value="ABC TRANSPORTER ATP-BINDING PROTEIN"/>
    <property type="match status" value="1"/>
</dbReference>
<evidence type="ECO:0000256" key="1">
    <source>
        <dbReference type="ARBA" id="ARBA00022448"/>
    </source>
</evidence>
<dbReference type="SUPFAM" id="SSF52540">
    <property type="entry name" value="P-loop containing nucleoside triphosphate hydrolases"/>
    <property type="match status" value="1"/>
</dbReference>
<evidence type="ECO:0000313" key="5">
    <source>
        <dbReference type="EMBL" id="BBH93066.1"/>
    </source>
</evidence>
<sequence length="286" mass="30933">MSDEAQATPPQTRQERQVLLKVRGLSVHFGGLLAVAGLDLDIVEGEIWALVGPNGAGKTTVLNCISGFVRPAAGSIHFAGQDLLALGPERRAALGIGRTFQNGQLFTSMTVLENLLIGRHAHLRAGFFQGLLPFGPARREDVQARQRAREILAWLGLEAYADRIVATLPAGLQKLVGVARALAGEPRLLLLDEPAAGVPVREVATLVEHLRRWCTDLGLTLLLIEHNMHVVQAVAQRVCVLNYGRKLAEGEPATVLRDPAVLEAYLGREEEATPLLEREVSDHATS</sequence>
<dbReference type="PANTHER" id="PTHR45772">
    <property type="entry name" value="CONSERVED COMPONENT OF ABC TRANSPORTER FOR NATURAL AMINO ACIDS-RELATED"/>
    <property type="match status" value="1"/>
</dbReference>
<name>A0A455SZS1_9CHLR</name>
<dbReference type="FunFam" id="3.40.50.300:FF:000421">
    <property type="entry name" value="Branched-chain amino acid ABC transporter ATP-binding protein"/>
    <property type="match status" value="1"/>
</dbReference>
<keyword evidence="3 5" id="KW-0067">ATP-binding</keyword>
<gene>
    <name evidence="5" type="ORF">KTA_12650</name>
</gene>
<dbReference type="GO" id="GO:0016887">
    <property type="term" value="F:ATP hydrolysis activity"/>
    <property type="evidence" value="ECO:0007669"/>
    <property type="project" value="InterPro"/>
</dbReference>
<keyword evidence="2" id="KW-0547">Nucleotide-binding</keyword>
<evidence type="ECO:0000256" key="3">
    <source>
        <dbReference type="ARBA" id="ARBA00022840"/>
    </source>
</evidence>
<dbReference type="Pfam" id="PF12399">
    <property type="entry name" value="BCA_ABC_TP_C"/>
    <property type="match status" value="1"/>
</dbReference>
<dbReference type="CDD" id="cd03219">
    <property type="entry name" value="ABC_Mj1267_LivG_branched"/>
    <property type="match status" value="1"/>
</dbReference>
<evidence type="ECO:0000256" key="2">
    <source>
        <dbReference type="ARBA" id="ARBA00022741"/>
    </source>
</evidence>
<dbReference type="GO" id="GO:0005886">
    <property type="term" value="C:plasma membrane"/>
    <property type="evidence" value="ECO:0007669"/>
    <property type="project" value="TreeGrafter"/>
</dbReference>
<dbReference type="InterPro" id="IPR032823">
    <property type="entry name" value="BCA_ABC_TP_C"/>
</dbReference>
<dbReference type="InterPro" id="IPR027417">
    <property type="entry name" value="P-loop_NTPase"/>
</dbReference>